<protein>
    <submittedName>
        <fullName evidence="2">(pine wood nematode) hypothetical protein</fullName>
    </submittedName>
</protein>
<dbReference type="EMBL" id="CAJFDI010000006">
    <property type="protein sequence ID" value="CAD5235761.1"/>
    <property type="molecule type" value="Genomic_DNA"/>
</dbReference>
<feature type="transmembrane region" description="Helical" evidence="1">
    <location>
        <begin position="9"/>
        <end position="27"/>
    </location>
</feature>
<organism evidence="3 5">
    <name type="scientific">Bursaphelenchus xylophilus</name>
    <name type="common">Pinewood nematode worm</name>
    <name type="synonym">Aphelenchoides xylophilus</name>
    <dbReference type="NCBI Taxonomy" id="6326"/>
    <lineage>
        <taxon>Eukaryota</taxon>
        <taxon>Metazoa</taxon>
        <taxon>Ecdysozoa</taxon>
        <taxon>Nematoda</taxon>
        <taxon>Chromadorea</taxon>
        <taxon>Rhabditida</taxon>
        <taxon>Tylenchina</taxon>
        <taxon>Tylenchomorpha</taxon>
        <taxon>Aphelenchoidea</taxon>
        <taxon>Aphelenchoididae</taxon>
        <taxon>Bursaphelenchus</taxon>
    </lineage>
</organism>
<sequence length="104" mass="12052">MRKFAIKRPVLYLIAYVVISCILLPSVNLRWIQTLVHKTIYYGCAGIFIIHGVRFVTALASPFISGADRTLVLLPRIDADVNFKHSFMPLYEWRAVPRKEKQLY</sequence>
<dbReference type="OrthoDB" id="10395159at2759"/>
<keyword evidence="1" id="KW-1133">Transmembrane helix</keyword>
<dbReference type="Proteomes" id="UP000582659">
    <property type="component" value="Unassembled WGS sequence"/>
</dbReference>
<dbReference type="AlphaFoldDB" id="A0A1I7S0L3"/>
<evidence type="ECO:0000313" key="4">
    <source>
        <dbReference type="Proteomes" id="UP000659654"/>
    </source>
</evidence>
<dbReference type="Proteomes" id="UP000095284">
    <property type="component" value="Unplaced"/>
</dbReference>
<feature type="transmembrane region" description="Helical" evidence="1">
    <location>
        <begin position="39"/>
        <end position="60"/>
    </location>
</feature>
<dbReference type="EMBL" id="CAJFCV020000006">
    <property type="protein sequence ID" value="CAG9132325.1"/>
    <property type="molecule type" value="Genomic_DNA"/>
</dbReference>
<keyword evidence="1" id="KW-0812">Transmembrane</keyword>
<name>A0A1I7S0L3_BURXY</name>
<proteinExistence type="predicted"/>
<accession>A0A1I7S0L3</accession>
<reference evidence="5" key="1">
    <citation type="submission" date="2016-11" db="UniProtKB">
        <authorList>
            <consortium name="WormBaseParasite"/>
        </authorList>
    </citation>
    <scope>IDENTIFICATION</scope>
</reference>
<dbReference type="WBParaSite" id="BXY_0653700.1">
    <property type="protein sequence ID" value="BXY_0653700.1"/>
    <property type="gene ID" value="BXY_0653700"/>
</dbReference>
<dbReference type="Proteomes" id="UP000659654">
    <property type="component" value="Unassembled WGS sequence"/>
</dbReference>
<evidence type="ECO:0000313" key="2">
    <source>
        <dbReference type="EMBL" id="CAD5235761.1"/>
    </source>
</evidence>
<reference evidence="2" key="2">
    <citation type="submission" date="2020-09" db="EMBL/GenBank/DDBJ databases">
        <authorList>
            <person name="Kikuchi T."/>
        </authorList>
    </citation>
    <scope>NUCLEOTIDE SEQUENCE</scope>
    <source>
        <strain evidence="2">Ka4C1</strain>
    </source>
</reference>
<keyword evidence="4" id="KW-1185">Reference proteome</keyword>
<evidence type="ECO:0000256" key="1">
    <source>
        <dbReference type="SAM" id="Phobius"/>
    </source>
</evidence>
<dbReference type="PROSITE" id="PS51257">
    <property type="entry name" value="PROKAR_LIPOPROTEIN"/>
    <property type="match status" value="1"/>
</dbReference>
<keyword evidence="1" id="KW-0472">Membrane</keyword>
<evidence type="ECO:0000313" key="5">
    <source>
        <dbReference type="WBParaSite" id="BXY_0653700.1"/>
    </source>
</evidence>
<evidence type="ECO:0000313" key="3">
    <source>
        <dbReference type="Proteomes" id="UP000095284"/>
    </source>
</evidence>
<gene>
    <name evidence="2" type="ORF">BXYJ_LOCUS15852</name>
</gene>